<comment type="caution">
    <text evidence="2">The sequence shown here is derived from an EMBL/GenBank/DDBJ whole genome shotgun (WGS) entry which is preliminary data.</text>
</comment>
<dbReference type="InterPro" id="IPR009240">
    <property type="entry name" value="APC_15aa_rpt"/>
</dbReference>
<dbReference type="AlphaFoldDB" id="A0ABD2WRV0"/>
<dbReference type="Proteomes" id="UP001627154">
    <property type="component" value="Unassembled WGS sequence"/>
</dbReference>
<organism evidence="2 3">
    <name type="scientific">Trichogramma kaykai</name>
    <dbReference type="NCBI Taxonomy" id="54128"/>
    <lineage>
        <taxon>Eukaryota</taxon>
        <taxon>Metazoa</taxon>
        <taxon>Ecdysozoa</taxon>
        <taxon>Arthropoda</taxon>
        <taxon>Hexapoda</taxon>
        <taxon>Insecta</taxon>
        <taxon>Pterygota</taxon>
        <taxon>Neoptera</taxon>
        <taxon>Endopterygota</taxon>
        <taxon>Hymenoptera</taxon>
        <taxon>Apocrita</taxon>
        <taxon>Proctotrupomorpha</taxon>
        <taxon>Chalcidoidea</taxon>
        <taxon>Trichogrammatidae</taxon>
        <taxon>Trichogramma</taxon>
    </lineage>
</organism>
<dbReference type="PANTHER" id="PTHR12607">
    <property type="entry name" value="ADENOMATOUS POLYPOSIS COLI PROTEIN FAMILY"/>
    <property type="match status" value="1"/>
</dbReference>
<dbReference type="Pfam" id="PF05972">
    <property type="entry name" value="APC_15aa"/>
    <property type="match status" value="1"/>
</dbReference>
<dbReference type="InterPro" id="IPR009223">
    <property type="entry name" value="APC_rpt"/>
</dbReference>
<dbReference type="Pfam" id="PF05923">
    <property type="entry name" value="APC_r"/>
    <property type="match status" value="1"/>
</dbReference>
<reference evidence="2 3" key="1">
    <citation type="journal article" date="2024" name="bioRxiv">
        <title>A reference genome for Trichogramma kaykai: A tiny desert-dwelling parasitoid wasp with competing sex-ratio distorters.</title>
        <authorList>
            <person name="Culotta J."/>
            <person name="Lindsey A.R."/>
        </authorList>
    </citation>
    <scope>NUCLEOTIDE SEQUENCE [LARGE SCALE GENOMIC DNA]</scope>
    <source>
        <strain evidence="2 3">KSX58</strain>
    </source>
</reference>
<dbReference type="GO" id="GO:0005737">
    <property type="term" value="C:cytoplasm"/>
    <property type="evidence" value="ECO:0007669"/>
    <property type="project" value="UniProtKB-ARBA"/>
</dbReference>
<feature type="region of interest" description="Disordered" evidence="1">
    <location>
        <begin position="295"/>
        <end position="337"/>
    </location>
</feature>
<sequence>MEKVCNTTEVRRRNEKSFKAYKDDDDSNREMLRASSAPYWYYDADPRQRWSYGSDTSIEAAENIQNRLCCSPVDEYDCTTNSEIDGLIVNNIDDRDERCKNYATEFRPCSPEFENIITNDEEDDLNDVNTADDELIDYSKRYTTDSTMSVTSSKRIDQPNIQQISPRNINRNTLTRKVPVKKNQLQSNRSKQYTYGDYAETDLDQPTNYSLRYAEHDTDEDKKVQQFYNAAEHEDSIQTYCTEGTPNNFSTSTSMSDLLALEDGQEREEIFKRPILSEQKRNICNKSKNVCQKNQSKEEIVSVDSKPIGDKQNRDPHHKKNNERKYNKHTPPQSPAELCYKDKENKVVAFHVHEENSPQQTPLMFSRTSSLDSLSEFEQHSIHDECSSVFSDLSHRTSAVVSPSELPDSPTQTVPPSPHILKSQIIQNKHEYQQKGLLKNPSICKPVVQHQCIDHKIVIASGRSTTTRIPSNSVFADNVVAFQEESMPYSSTASIAGSTLSALTIDDENEYDQCDNHEIIRRIAAIRVRTSAAGMHLAPIKKQQIQQRHEFSGSEKFQKTIKNIRVVNKQLAGFKNNYASPVKQEIQFVKVHKEEVPHSNIHNDQKLQNNKCPEHFKESWYSNDLNNENRNRFNNQPQTKTALEKRFSIPQKIEPDEVRIYCTEDTPTYISPFGSESNLSALSIMSYSDENVDEHANIFDQRQQQHQISDEEEPAIGVYDSDEIISPNGSVYSEGEDNDRRIDVSPFDSQLNLVNFSLLRIEEEDENEEEEKEEVTVKVDHLNSNDKIFNVNNGNRYDRFSPASDAISGENELSDEDQKVLEECIKSGVSKLTSKRR</sequence>
<keyword evidence="3" id="KW-1185">Reference proteome</keyword>
<evidence type="ECO:0000313" key="2">
    <source>
        <dbReference type="EMBL" id="KAL3395709.1"/>
    </source>
</evidence>
<feature type="region of interest" description="Disordered" evidence="1">
    <location>
        <begin position="147"/>
        <end position="172"/>
    </location>
</feature>
<accession>A0ABD2WRV0</accession>
<dbReference type="InterPro" id="IPR026818">
    <property type="entry name" value="Apc_fam"/>
</dbReference>
<evidence type="ECO:0000313" key="3">
    <source>
        <dbReference type="Proteomes" id="UP001627154"/>
    </source>
</evidence>
<evidence type="ECO:0000256" key="1">
    <source>
        <dbReference type="SAM" id="MobiDB-lite"/>
    </source>
</evidence>
<protein>
    <submittedName>
        <fullName evidence="2">Uncharacterized protein</fullName>
    </submittedName>
</protein>
<gene>
    <name evidence="2" type="ORF">TKK_010244</name>
</gene>
<feature type="region of interest" description="Disordered" evidence="1">
    <location>
        <begin position="794"/>
        <end position="817"/>
    </location>
</feature>
<feature type="compositionally biased region" description="Basic residues" evidence="1">
    <location>
        <begin position="316"/>
        <end position="328"/>
    </location>
</feature>
<name>A0ABD2WRV0_9HYME</name>
<proteinExistence type="predicted"/>
<dbReference type="EMBL" id="JBJJXI010000078">
    <property type="protein sequence ID" value="KAL3395709.1"/>
    <property type="molecule type" value="Genomic_DNA"/>
</dbReference>
<dbReference type="PANTHER" id="PTHR12607:SF12">
    <property type="entry name" value="APC-LIKE, ISOFORM A-RELATED"/>
    <property type="match status" value="1"/>
</dbReference>